<dbReference type="NCBIfam" id="TIGR02215">
    <property type="entry name" value="phage_chp_gp8"/>
    <property type="match status" value="1"/>
</dbReference>
<dbReference type="NCBIfam" id="TIGR01560">
    <property type="entry name" value="put_DNA_pack"/>
    <property type="match status" value="1"/>
</dbReference>
<keyword evidence="2" id="KW-1185">Reference proteome</keyword>
<reference evidence="1 2" key="1">
    <citation type="submission" date="2019-02" db="EMBL/GenBank/DDBJ databases">
        <title>Emended description of the genus Rhodopseudomonas and description of Rhodopseudomonas albus sp. nov., a non-phototrophic, heavy-metal-tolerant bacterium isolated from garden soil.</title>
        <authorList>
            <person name="Bao Z."/>
            <person name="Cao W.W."/>
            <person name="Sato Y."/>
            <person name="Nishizawa T."/>
            <person name="Zhao J."/>
            <person name="Guo Y."/>
            <person name="Ohta H."/>
        </authorList>
    </citation>
    <scope>NUCLEOTIDE SEQUENCE [LARGE SCALE GENOMIC DNA]</scope>
    <source>
        <strain evidence="1 2">SK50-23</strain>
    </source>
</reference>
<dbReference type="Proteomes" id="UP000682843">
    <property type="component" value="Chromosome"/>
</dbReference>
<dbReference type="InterPro" id="IPR006450">
    <property type="entry name" value="Phage_HK97_gp6-like"/>
</dbReference>
<organism evidence="1 2">
    <name type="scientific">Tardiphaga alba</name>
    <dbReference type="NCBI Taxonomy" id="340268"/>
    <lineage>
        <taxon>Bacteria</taxon>
        <taxon>Pseudomonadati</taxon>
        <taxon>Pseudomonadota</taxon>
        <taxon>Alphaproteobacteria</taxon>
        <taxon>Hyphomicrobiales</taxon>
        <taxon>Nitrobacteraceae</taxon>
        <taxon>Tardiphaga</taxon>
    </lineage>
</organism>
<gene>
    <name evidence="1" type="ORF">RPMA_18350</name>
</gene>
<accession>A0ABX8AFK1</accession>
<dbReference type="CDD" id="cd08054">
    <property type="entry name" value="gp6"/>
    <property type="match status" value="1"/>
</dbReference>
<dbReference type="RefSeq" id="WP_211909163.1">
    <property type="nucleotide sequence ID" value="NZ_CP036498.1"/>
</dbReference>
<dbReference type="EMBL" id="CP036498">
    <property type="protein sequence ID" value="QUS40580.1"/>
    <property type="molecule type" value="Genomic_DNA"/>
</dbReference>
<name>A0ABX8AFK1_9BRAD</name>
<dbReference type="Gene3D" id="1.10.3230.30">
    <property type="entry name" value="Phage gp6-like head-tail connector protein"/>
    <property type="match status" value="1"/>
</dbReference>
<evidence type="ECO:0000313" key="1">
    <source>
        <dbReference type="EMBL" id="QUS40580.1"/>
    </source>
</evidence>
<dbReference type="InterPro" id="IPR011738">
    <property type="entry name" value="Phage_CHP"/>
</dbReference>
<protein>
    <submittedName>
        <fullName evidence="1">Phage gp6-like head-tail connector protein</fullName>
    </submittedName>
</protein>
<sequence length="193" mass="20742">MPIVVVTPPTVFPVSRADAKKHLHAEEFADDDVYIDGLIAAATGHMDGPAGSLGRAIMPQVLEWRGDSFGFCDIRLAFPPVVNIVSVKYDDEDGAEQIVPGTDYRLVGQPGMPRVALTYGASWPQVMSQSEAVRVRYNAGYPDAASVPAPIKQAILLLVGHWYANREAVVVGSTVAELPLAVRGLLFPFQSLA</sequence>
<proteinExistence type="predicted"/>
<evidence type="ECO:0000313" key="2">
    <source>
        <dbReference type="Proteomes" id="UP000682843"/>
    </source>
</evidence>